<sequence>MKRILPVVILSAALTGPSLGALDPDCNTYGKQSQYNPISLTLCLPDELTNPASD</sequence>
<evidence type="ECO:0000313" key="3">
    <source>
        <dbReference type="Proteomes" id="UP001500908"/>
    </source>
</evidence>
<proteinExistence type="predicted"/>
<feature type="signal peptide" evidence="1">
    <location>
        <begin position="1"/>
        <end position="20"/>
    </location>
</feature>
<keyword evidence="3" id="KW-1185">Reference proteome</keyword>
<dbReference type="RefSeq" id="WP_344969366.1">
    <property type="nucleotide sequence ID" value="NZ_BAABDD010000006.1"/>
</dbReference>
<name>A0ABP7FI82_9ACTN</name>
<dbReference type="Proteomes" id="UP001500908">
    <property type="component" value="Unassembled WGS sequence"/>
</dbReference>
<organism evidence="2 3">
    <name type="scientific">Salinactinospora qingdaonensis</name>
    <dbReference type="NCBI Taxonomy" id="702744"/>
    <lineage>
        <taxon>Bacteria</taxon>
        <taxon>Bacillati</taxon>
        <taxon>Actinomycetota</taxon>
        <taxon>Actinomycetes</taxon>
        <taxon>Streptosporangiales</taxon>
        <taxon>Nocardiopsidaceae</taxon>
        <taxon>Salinactinospora</taxon>
    </lineage>
</organism>
<comment type="caution">
    <text evidence="2">The sequence shown here is derived from an EMBL/GenBank/DDBJ whole genome shotgun (WGS) entry which is preliminary data.</text>
</comment>
<gene>
    <name evidence="2" type="ORF">GCM10022402_17490</name>
</gene>
<feature type="chain" id="PRO_5046217571" evidence="1">
    <location>
        <begin position="21"/>
        <end position="54"/>
    </location>
</feature>
<protein>
    <submittedName>
        <fullName evidence="2">Uncharacterized protein</fullName>
    </submittedName>
</protein>
<accession>A0ABP7FI82</accession>
<evidence type="ECO:0000256" key="1">
    <source>
        <dbReference type="SAM" id="SignalP"/>
    </source>
</evidence>
<dbReference type="EMBL" id="BAABDD010000006">
    <property type="protein sequence ID" value="GAA3738068.1"/>
    <property type="molecule type" value="Genomic_DNA"/>
</dbReference>
<keyword evidence="1" id="KW-0732">Signal</keyword>
<evidence type="ECO:0000313" key="2">
    <source>
        <dbReference type="EMBL" id="GAA3738068.1"/>
    </source>
</evidence>
<reference evidence="3" key="1">
    <citation type="journal article" date="2019" name="Int. J. Syst. Evol. Microbiol.">
        <title>The Global Catalogue of Microorganisms (GCM) 10K type strain sequencing project: providing services to taxonomists for standard genome sequencing and annotation.</title>
        <authorList>
            <consortium name="The Broad Institute Genomics Platform"/>
            <consortium name="The Broad Institute Genome Sequencing Center for Infectious Disease"/>
            <person name="Wu L."/>
            <person name="Ma J."/>
        </authorList>
    </citation>
    <scope>NUCLEOTIDE SEQUENCE [LARGE SCALE GENOMIC DNA]</scope>
    <source>
        <strain evidence="3">JCM 17137</strain>
    </source>
</reference>